<reference evidence="1 2" key="1">
    <citation type="submission" date="2019-12" db="EMBL/GenBank/DDBJ databases">
        <authorList>
            <person name="Alioto T."/>
            <person name="Alioto T."/>
            <person name="Gomez Garrido J."/>
        </authorList>
    </citation>
    <scope>NUCLEOTIDE SEQUENCE [LARGE SCALE GENOMIC DNA]</scope>
</reference>
<evidence type="ECO:0000313" key="2">
    <source>
        <dbReference type="Proteomes" id="UP000594638"/>
    </source>
</evidence>
<dbReference type="EMBL" id="CACTIH010005595">
    <property type="protein sequence ID" value="CAA2998485.1"/>
    <property type="molecule type" value="Genomic_DNA"/>
</dbReference>
<proteinExistence type="predicted"/>
<keyword evidence="2" id="KW-1185">Reference proteome</keyword>
<gene>
    <name evidence="1" type="ORF">OLEA9_A042114</name>
</gene>
<dbReference type="Proteomes" id="UP000594638">
    <property type="component" value="Unassembled WGS sequence"/>
</dbReference>
<comment type="caution">
    <text evidence="1">The sequence shown here is derived from an EMBL/GenBank/DDBJ whole genome shotgun (WGS) entry which is preliminary data.</text>
</comment>
<name>A0A8S0T2N1_OLEEU</name>
<sequence length="109" mass="12695">MKLLKTAYKFWIWISRRQKPGWKIINTQYLDSQHWCASVGEHVQHIPKTWMKCYGGTDDIDEDGSSGRTGKRQLKLISVGFAPVKKLNQVAEVVANFFQARKFELFSQF</sequence>
<dbReference type="AlphaFoldDB" id="A0A8S0T2N1"/>
<dbReference type="Gramene" id="OE9A042114T1">
    <property type="protein sequence ID" value="OE9A042114C1"/>
    <property type="gene ID" value="OE9A042114"/>
</dbReference>
<dbReference type="OrthoDB" id="7462577at2759"/>
<protein>
    <submittedName>
        <fullName evidence="1">Uncharacterized protein</fullName>
    </submittedName>
</protein>
<evidence type="ECO:0000313" key="1">
    <source>
        <dbReference type="EMBL" id="CAA2998485.1"/>
    </source>
</evidence>
<accession>A0A8S0T2N1</accession>
<organism evidence="1 2">
    <name type="scientific">Olea europaea subsp. europaea</name>
    <dbReference type="NCBI Taxonomy" id="158383"/>
    <lineage>
        <taxon>Eukaryota</taxon>
        <taxon>Viridiplantae</taxon>
        <taxon>Streptophyta</taxon>
        <taxon>Embryophyta</taxon>
        <taxon>Tracheophyta</taxon>
        <taxon>Spermatophyta</taxon>
        <taxon>Magnoliopsida</taxon>
        <taxon>eudicotyledons</taxon>
        <taxon>Gunneridae</taxon>
        <taxon>Pentapetalae</taxon>
        <taxon>asterids</taxon>
        <taxon>lamiids</taxon>
        <taxon>Lamiales</taxon>
        <taxon>Oleaceae</taxon>
        <taxon>Oleeae</taxon>
        <taxon>Olea</taxon>
    </lineage>
</organism>